<dbReference type="InterPro" id="IPR036259">
    <property type="entry name" value="MFS_trans_sf"/>
</dbReference>
<feature type="transmembrane region" description="Helical" evidence="6">
    <location>
        <begin position="204"/>
        <end position="226"/>
    </location>
</feature>
<feature type="transmembrane region" description="Helical" evidence="6">
    <location>
        <begin position="274"/>
        <end position="292"/>
    </location>
</feature>
<dbReference type="Pfam" id="PF07690">
    <property type="entry name" value="MFS_1"/>
    <property type="match status" value="1"/>
</dbReference>
<reference evidence="7 8" key="1">
    <citation type="submission" date="2024-09" db="EMBL/GenBank/DDBJ databases">
        <authorList>
            <person name="Sun Q."/>
            <person name="Mori K."/>
        </authorList>
    </citation>
    <scope>NUCLEOTIDE SEQUENCE [LARGE SCALE GENOMIC DNA]</scope>
    <source>
        <strain evidence="7 8">NCAIM B.02415</strain>
    </source>
</reference>
<keyword evidence="8" id="KW-1185">Reference proteome</keyword>
<gene>
    <name evidence="7" type="ORF">ACFFGT_02010</name>
</gene>
<evidence type="ECO:0000256" key="2">
    <source>
        <dbReference type="ARBA" id="ARBA00022448"/>
    </source>
</evidence>
<feature type="transmembrane region" description="Helical" evidence="6">
    <location>
        <begin position="312"/>
        <end position="331"/>
    </location>
</feature>
<comment type="subcellular location">
    <subcellularLocation>
        <location evidence="1">Membrane</location>
        <topology evidence="1">Multi-pass membrane protein</topology>
    </subcellularLocation>
</comment>
<feature type="transmembrane region" description="Helical" evidence="6">
    <location>
        <begin position="144"/>
        <end position="165"/>
    </location>
</feature>
<dbReference type="InterPro" id="IPR011701">
    <property type="entry name" value="MFS"/>
</dbReference>
<dbReference type="Gene3D" id="1.20.1250.20">
    <property type="entry name" value="MFS general substrate transporter like domains"/>
    <property type="match status" value="1"/>
</dbReference>
<keyword evidence="5 6" id="KW-0472">Membrane</keyword>
<proteinExistence type="predicted"/>
<feature type="transmembrane region" description="Helical" evidence="6">
    <location>
        <begin position="338"/>
        <end position="355"/>
    </location>
</feature>
<comment type="caution">
    <text evidence="7">The sequence shown here is derived from an EMBL/GenBank/DDBJ whole genome shotgun (WGS) entry which is preliminary data.</text>
</comment>
<evidence type="ECO:0000256" key="5">
    <source>
        <dbReference type="ARBA" id="ARBA00023136"/>
    </source>
</evidence>
<feature type="transmembrane region" description="Helical" evidence="6">
    <location>
        <begin position="367"/>
        <end position="388"/>
    </location>
</feature>
<feature type="transmembrane region" description="Helical" evidence="6">
    <location>
        <begin position="107"/>
        <end position="132"/>
    </location>
</feature>
<dbReference type="Proteomes" id="UP001589828">
    <property type="component" value="Unassembled WGS sequence"/>
</dbReference>
<organism evidence="7 8">
    <name type="scientific">Mucilaginibacter angelicae</name>
    <dbReference type="NCBI Taxonomy" id="869718"/>
    <lineage>
        <taxon>Bacteria</taxon>
        <taxon>Pseudomonadati</taxon>
        <taxon>Bacteroidota</taxon>
        <taxon>Sphingobacteriia</taxon>
        <taxon>Sphingobacteriales</taxon>
        <taxon>Sphingobacteriaceae</taxon>
        <taxon>Mucilaginibacter</taxon>
    </lineage>
</organism>
<feature type="transmembrane region" description="Helical" evidence="6">
    <location>
        <begin position="232"/>
        <end position="253"/>
    </location>
</feature>
<feature type="transmembrane region" description="Helical" evidence="6">
    <location>
        <begin position="20"/>
        <end position="39"/>
    </location>
</feature>
<evidence type="ECO:0000256" key="3">
    <source>
        <dbReference type="ARBA" id="ARBA00022692"/>
    </source>
</evidence>
<keyword evidence="4 6" id="KW-1133">Transmembrane helix</keyword>
<feature type="transmembrane region" description="Helical" evidence="6">
    <location>
        <begin position="171"/>
        <end position="192"/>
    </location>
</feature>
<dbReference type="EMBL" id="JBHLTS010000004">
    <property type="protein sequence ID" value="MFC0512947.1"/>
    <property type="molecule type" value="Genomic_DNA"/>
</dbReference>
<dbReference type="RefSeq" id="WP_377020822.1">
    <property type="nucleotide sequence ID" value="NZ_JBHLTS010000004.1"/>
</dbReference>
<dbReference type="SUPFAM" id="SSF103473">
    <property type="entry name" value="MFS general substrate transporter"/>
    <property type="match status" value="1"/>
</dbReference>
<dbReference type="PANTHER" id="PTHR42718:SF9">
    <property type="entry name" value="MAJOR FACILITATOR SUPERFAMILY MULTIDRUG TRANSPORTER MFSC"/>
    <property type="match status" value="1"/>
</dbReference>
<name>A0ABV6KZQ6_9SPHI</name>
<dbReference type="PANTHER" id="PTHR42718">
    <property type="entry name" value="MAJOR FACILITATOR SUPERFAMILY MULTIDRUG TRANSPORTER MFSC"/>
    <property type="match status" value="1"/>
</dbReference>
<feature type="transmembrane region" description="Helical" evidence="6">
    <location>
        <begin position="51"/>
        <end position="69"/>
    </location>
</feature>
<evidence type="ECO:0000313" key="8">
    <source>
        <dbReference type="Proteomes" id="UP001589828"/>
    </source>
</evidence>
<keyword evidence="2" id="KW-0813">Transport</keyword>
<feature type="transmembrane region" description="Helical" evidence="6">
    <location>
        <begin position="395"/>
        <end position="424"/>
    </location>
</feature>
<evidence type="ECO:0000256" key="6">
    <source>
        <dbReference type="SAM" id="Phobius"/>
    </source>
</evidence>
<keyword evidence="3 6" id="KW-0812">Transmembrane</keyword>
<accession>A0ABV6KZQ6</accession>
<feature type="transmembrane region" description="Helical" evidence="6">
    <location>
        <begin position="81"/>
        <end position="101"/>
    </location>
</feature>
<evidence type="ECO:0000256" key="1">
    <source>
        <dbReference type="ARBA" id="ARBA00004141"/>
    </source>
</evidence>
<protein>
    <submittedName>
        <fullName evidence="7">MFS transporter</fullName>
    </submittedName>
</protein>
<feature type="transmembrane region" description="Helical" evidence="6">
    <location>
        <begin position="471"/>
        <end position="491"/>
    </location>
</feature>
<sequence length="510" mass="57278">MEIYDLFYKWIPIYLRVPVLILLFFVILCANGVFLGNLTDMASSLGMYPEHYTAAVNAMYIGMALGLMTEVRLKLRYSSKTLLLAGLSTMLLMKIICATTSNPWITIIAVFILGFAKISALIEVYIVQLMLWSKQLDTSRFYPFVYFVALGGLYLTSWGTASLAYYYNWRYAYILAVMILLVAILLTVLLVENHPLKKTMAISGMDWGSLFLLGVSMLLLNYVVVYGRVEDWFYSDSIKLAAFGFIFSFLVFLKRTLSISAPFFKLELFRKPTFRIGLLLFFILGVFSPGTFQSAFSAGILQYDTPTNMQLNLFLIPGVTAASIICFIWYYRKLDPEPMIIIGFAGFVVYHIMMYQSFSNEFALTDFWAPSIVKGFATCAIYIAVGLYTTKNFDLGVVMMAGGVMILVRSFLGSGIFSGVYNYILYAERVRHLDKLAVMTDRGGFFPNQLTGSGLYKALAEQSTLAASKEVTGYIIIFGFVLVAVLTLYYIRIKIIGTAPAVTPEPPLVK</sequence>
<evidence type="ECO:0000313" key="7">
    <source>
        <dbReference type="EMBL" id="MFC0512947.1"/>
    </source>
</evidence>
<evidence type="ECO:0000256" key="4">
    <source>
        <dbReference type="ARBA" id="ARBA00022989"/>
    </source>
</evidence>